<evidence type="ECO:0000313" key="1">
    <source>
        <dbReference type="EMBL" id="KAJ7700353.1"/>
    </source>
</evidence>
<dbReference type="EMBL" id="JARKIE010000020">
    <property type="protein sequence ID" value="KAJ7700353.1"/>
    <property type="molecule type" value="Genomic_DNA"/>
</dbReference>
<evidence type="ECO:0000313" key="2">
    <source>
        <dbReference type="Proteomes" id="UP001221757"/>
    </source>
</evidence>
<accession>A0AAD7GLB1</accession>
<dbReference type="Proteomes" id="UP001221757">
    <property type="component" value="Unassembled WGS sequence"/>
</dbReference>
<gene>
    <name evidence="1" type="ORF">B0H17DRAFT_1128773</name>
</gene>
<comment type="caution">
    <text evidence="1">The sequence shown here is derived from an EMBL/GenBank/DDBJ whole genome shotgun (WGS) entry which is preliminary data.</text>
</comment>
<sequence>MRQVEGRERANRALGWYGGGWRRGYVRLGPADATWALNALWAGLKRTIMGISRLVENFNLIHTGSEIQTDHALAPLRQRLAFTETADFGLSFLGGATEIWPHPRSSYSEDALLTPRCASEREFLAMSSKNRHGVSLSATAASAGQPNFDTPPIATLGLWIKIHRDQSQGLLNTVDWLIVHKNIRDLLVSANYTLSRGRLLEVER</sequence>
<keyword evidence="2" id="KW-1185">Reference proteome</keyword>
<dbReference type="AlphaFoldDB" id="A0AAD7GLB1"/>
<organism evidence="1 2">
    <name type="scientific">Mycena rosella</name>
    <name type="common">Pink bonnet</name>
    <name type="synonym">Agaricus rosellus</name>
    <dbReference type="NCBI Taxonomy" id="1033263"/>
    <lineage>
        <taxon>Eukaryota</taxon>
        <taxon>Fungi</taxon>
        <taxon>Dikarya</taxon>
        <taxon>Basidiomycota</taxon>
        <taxon>Agaricomycotina</taxon>
        <taxon>Agaricomycetes</taxon>
        <taxon>Agaricomycetidae</taxon>
        <taxon>Agaricales</taxon>
        <taxon>Marasmiineae</taxon>
        <taxon>Mycenaceae</taxon>
        <taxon>Mycena</taxon>
    </lineage>
</organism>
<reference evidence="1" key="1">
    <citation type="submission" date="2023-03" db="EMBL/GenBank/DDBJ databases">
        <title>Massive genome expansion in bonnet fungi (Mycena s.s.) driven by repeated elements and novel gene families across ecological guilds.</title>
        <authorList>
            <consortium name="Lawrence Berkeley National Laboratory"/>
            <person name="Harder C.B."/>
            <person name="Miyauchi S."/>
            <person name="Viragh M."/>
            <person name="Kuo A."/>
            <person name="Thoen E."/>
            <person name="Andreopoulos B."/>
            <person name="Lu D."/>
            <person name="Skrede I."/>
            <person name="Drula E."/>
            <person name="Henrissat B."/>
            <person name="Morin E."/>
            <person name="Kohler A."/>
            <person name="Barry K."/>
            <person name="LaButti K."/>
            <person name="Morin E."/>
            <person name="Salamov A."/>
            <person name="Lipzen A."/>
            <person name="Mereny Z."/>
            <person name="Hegedus B."/>
            <person name="Baldrian P."/>
            <person name="Stursova M."/>
            <person name="Weitz H."/>
            <person name="Taylor A."/>
            <person name="Grigoriev I.V."/>
            <person name="Nagy L.G."/>
            <person name="Martin F."/>
            <person name="Kauserud H."/>
        </authorList>
    </citation>
    <scope>NUCLEOTIDE SEQUENCE</scope>
    <source>
        <strain evidence="1">CBHHK067</strain>
    </source>
</reference>
<proteinExistence type="predicted"/>
<name>A0AAD7GLB1_MYCRO</name>
<protein>
    <submittedName>
        <fullName evidence="1">Uncharacterized protein</fullName>
    </submittedName>
</protein>